<keyword evidence="3" id="KW-1185">Reference proteome</keyword>
<feature type="region of interest" description="Disordered" evidence="1">
    <location>
        <begin position="76"/>
        <end position="95"/>
    </location>
</feature>
<reference evidence="2 3" key="1">
    <citation type="journal article" date="2011" name="Nat. Genet.">
        <title>The genome of the mesopolyploid crop species Brassica rapa.</title>
        <authorList>
            <consortium name="Brassica rapa Genome Sequencing Project Consortium"/>
            <person name="Wang X."/>
            <person name="Wang H."/>
            <person name="Wang J."/>
            <person name="Sun R."/>
            <person name="Wu J."/>
            <person name="Liu S."/>
            <person name="Bai Y."/>
            <person name="Mun J.H."/>
            <person name="Bancroft I."/>
            <person name="Cheng F."/>
            <person name="Huang S."/>
            <person name="Li X."/>
            <person name="Hua W."/>
            <person name="Wang J."/>
            <person name="Wang X."/>
            <person name="Freeling M."/>
            <person name="Pires J.C."/>
            <person name="Paterson A.H."/>
            <person name="Chalhoub B."/>
            <person name="Wang B."/>
            <person name="Hayward A."/>
            <person name="Sharpe A.G."/>
            <person name="Park B.S."/>
            <person name="Weisshaar B."/>
            <person name="Liu B."/>
            <person name="Li B."/>
            <person name="Liu B."/>
            <person name="Tong C."/>
            <person name="Song C."/>
            <person name="Duran C."/>
            <person name="Peng C."/>
            <person name="Geng C."/>
            <person name="Koh C."/>
            <person name="Lin C."/>
            <person name="Edwards D."/>
            <person name="Mu D."/>
            <person name="Shen D."/>
            <person name="Soumpourou E."/>
            <person name="Li F."/>
            <person name="Fraser F."/>
            <person name="Conant G."/>
            <person name="Lassalle G."/>
            <person name="King G.J."/>
            <person name="Bonnema G."/>
            <person name="Tang H."/>
            <person name="Wang H."/>
            <person name="Belcram H."/>
            <person name="Zhou H."/>
            <person name="Hirakawa H."/>
            <person name="Abe H."/>
            <person name="Guo H."/>
            <person name="Wang H."/>
            <person name="Jin H."/>
            <person name="Parkin I.A."/>
            <person name="Batley J."/>
            <person name="Kim J.S."/>
            <person name="Just J."/>
            <person name="Li J."/>
            <person name="Xu J."/>
            <person name="Deng J."/>
            <person name="Kim J.A."/>
            <person name="Li J."/>
            <person name="Yu J."/>
            <person name="Meng J."/>
            <person name="Wang J."/>
            <person name="Min J."/>
            <person name="Poulain J."/>
            <person name="Wang J."/>
            <person name="Hatakeyama K."/>
            <person name="Wu K."/>
            <person name="Wang L."/>
            <person name="Fang L."/>
            <person name="Trick M."/>
            <person name="Links M.G."/>
            <person name="Zhao M."/>
            <person name="Jin M."/>
            <person name="Ramchiary N."/>
            <person name="Drou N."/>
            <person name="Berkman P.J."/>
            <person name="Cai Q."/>
            <person name="Huang Q."/>
            <person name="Li R."/>
            <person name="Tabata S."/>
            <person name="Cheng S."/>
            <person name="Zhang S."/>
            <person name="Zhang S."/>
            <person name="Huang S."/>
            <person name="Sato S."/>
            <person name="Sun S."/>
            <person name="Kwon S.J."/>
            <person name="Choi S.R."/>
            <person name="Lee T.H."/>
            <person name="Fan W."/>
            <person name="Zhao X."/>
            <person name="Tan X."/>
            <person name="Xu X."/>
            <person name="Wang Y."/>
            <person name="Qiu Y."/>
            <person name="Yin Y."/>
            <person name="Li Y."/>
            <person name="Du Y."/>
            <person name="Liao Y."/>
            <person name="Lim Y."/>
            <person name="Narusaka Y."/>
            <person name="Wang Y."/>
            <person name="Wang Z."/>
            <person name="Li Z."/>
            <person name="Wang Z."/>
            <person name="Xiong Z."/>
            <person name="Zhang Z."/>
        </authorList>
    </citation>
    <scope>NUCLEOTIDE SEQUENCE [LARGE SCALE GENOMIC DNA]</scope>
    <source>
        <strain evidence="2 3">cv. Chiifu-401-42</strain>
    </source>
</reference>
<feature type="region of interest" description="Disordered" evidence="1">
    <location>
        <begin position="105"/>
        <end position="147"/>
    </location>
</feature>
<dbReference type="AlphaFoldDB" id="M4D2Y0"/>
<dbReference type="Proteomes" id="UP000011750">
    <property type="component" value="Chromosome A08"/>
</dbReference>
<accession>M4D2Y0</accession>
<dbReference type="OMA" id="ERDWHLW"/>
<dbReference type="STRING" id="51351.M4D2Y0"/>
<evidence type="ECO:0000313" key="3">
    <source>
        <dbReference type="Proteomes" id="UP000011750"/>
    </source>
</evidence>
<name>M4D2Y0_BRACM</name>
<dbReference type="HOGENOM" id="CLU_148271_0_0_1"/>
<protein>
    <submittedName>
        <fullName evidence="2">Uncharacterized protein</fullName>
    </submittedName>
</protein>
<dbReference type="Gramene" id="Bra010833.1">
    <property type="protein sequence ID" value="Bra010833.1-P"/>
    <property type="gene ID" value="Bra010833"/>
</dbReference>
<dbReference type="PANTHER" id="PTHR46445">
    <property type="entry name" value="RNA POLYMERASE II DEGRADATION FACTOR-LIKE PROTEIN (DUF1296)"/>
    <property type="match status" value="1"/>
</dbReference>
<evidence type="ECO:0000256" key="1">
    <source>
        <dbReference type="SAM" id="MobiDB-lite"/>
    </source>
</evidence>
<feature type="compositionally biased region" description="Polar residues" evidence="1">
    <location>
        <begin position="133"/>
        <end position="147"/>
    </location>
</feature>
<feature type="compositionally biased region" description="Polar residues" evidence="1">
    <location>
        <begin position="107"/>
        <end position="124"/>
    </location>
</feature>
<dbReference type="EnsemblPlants" id="Bra010833.1">
    <property type="protein sequence ID" value="Bra010833.1-P"/>
    <property type="gene ID" value="Bra010833"/>
</dbReference>
<sequence>MGARLTSLGLAIRTQAVLTEFSERDWHLWRKQEQAEQLDDIVFLLLYPFRMKTRQCVITVMALRPCQVSRLSHILQPPSTTTTDSASSSRMVSSSSATTIALHGYPNFSQSQSEMSLERQQQNPRDGAGAQVGQPSDQTHQLWQNSY</sequence>
<organism evidence="2 3">
    <name type="scientific">Brassica campestris</name>
    <name type="common">Field mustard</name>
    <dbReference type="NCBI Taxonomy" id="3711"/>
    <lineage>
        <taxon>Eukaryota</taxon>
        <taxon>Viridiplantae</taxon>
        <taxon>Streptophyta</taxon>
        <taxon>Embryophyta</taxon>
        <taxon>Tracheophyta</taxon>
        <taxon>Spermatophyta</taxon>
        <taxon>Magnoliopsida</taxon>
        <taxon>eudicotyledons</taxon>
        <taxon>Gunneridae</taxon>
        <taxon>Pentapetalae</taxon>
        <taxon>rosids</taxon>
        <taxon>malvids</taxon>
        <taxon>Brassicales</taxon>
        <taxon>Brassicaceae</taxon>
        <taxon>Brassiceae</taxon>
        <taxon>Brassica</taxon>
    </lineage>
</organism>
<evidence type="ECO:0000313" key="2">
    <source>
        <dbReference type="EnsemblPlants" id="Bra010833.1-P"/>
    </source>
</evidence>
<dbReference type="InParanoid" id="M4D2Y0"/>
<feature type="compositionally biased region" description="Low complexity" evidence="1">
    <location>
        <begin position="79"/>
        <end position="95"/>
    </location>
</feature>
<reference evidence="2" key="3">
    <citation type="submission" date="2023-03" db="UniProtKB">
        <authorList>
            <consortium name="EnsemblPlants"/>
        </authorList>
    </citation>
    <scope>IDENTIFICATION</scope>
    <source>
        <strain evidence="2">cv. Chiifu-401-42</strain>
    </source>
</reference>
<proteinExistence type="predicted"/>
<dbReference type="PANTHER" id="PTHR46445:SF3">
    <property type="entry name" value="RNA POLYMERASE II DEGRADATION FACTOR-LIKE PROTEIN (DUF1296)-RELATED"/>
    <property type="match status" value="1"/>
</dbReference>
<reference evidence="2 3" key="2">
    <citation type="journal article" date="2018" name="Hortic Res">
        <title>Improved Brassica rapa reference genome by single-molecule sequencing and chromosome conformation capture technologies.</title>
        <authorList>
            <person name="Zhang L."/>
            <person name="Cai X."/>
            <person name="Wu J."/>
            <person name="Liu M."/>
            <person name="Grob S."/>
            <person name="Cheng F."/>
            <person name="Liang J."/>
            <person name="Cai C."/>
            <person name="Liu Z."/>
            <person name="Liu B."/>
            <person name="Wang F."/>
            <person name="Li S."/>
            <person name="Liu F."/>
            <person name="Li X."/>
            <person name="Cheng L."/>
            <person name="Yang W."/>
            <person name="Li M.H."/>
            <person name="Grossniklaus U."/>
            <person name="Zheng H."/>
            <person name="Wang X."/>
        </authorList>
    </citation>
    <scope>NUCLEOTIDE SEQUENCE [LARGE SCALE GENOMIC DNA]</scope>
    <source>
        <strain evidence="2 3">cv. Chiifu-401-42</strain>
    </source>
</reference>